<organism evidence="2">
    <name type="scientific">Gulosibacter sediminis</name>
    <dbReference type="NCBI Taxonomy" id="1729695"/>
    <lineage>
        <taxon>Bacteria</taxon>
        <taxon>Bacillati</taxon>
        <taxon>Actinomycetota</taxon>
        <taxon>Actinomycetes</taxon>
        <taxon>Micrococcales</taxon>
        <taxon>Microbacteriaceae</taxon>
        <taxon>Gulosibacter</taxon>
    </lineage>
</organism>
<protein>
    <submittedName>
        <fullName evidence="2">GNAT family N-acetyltransferase</fullName>
    </submittedName>
</protein>
<evidence type="ECO:0000313" key="2">
    <source>
        <dbReference type="EMBL" id="UQN14135.1"/>
    </source>
</evidence>
<proteinExistence type="predicted"/>
<evidence type="ECO:0000259" key="1">
    <source>
        <dbReference type="PROSITE" id="PS51186"/>
    </source>
</evidence>
<accession>A0ABY4MUN8</accession>
<reference evidence="2" key="1">
    <citation type="submission" date="2022-05" db="EMBL/GenBank/DDBJ databases">
        <title>Complete genome sequence of toluene-degrading Gulosibacter sediminis strain ACHW.36C.</title>
        <authorList>
            <person name="Wai A.C."/>
            <person name="Lai G.K."/>
            <person name="Griffin S.D."/>
            <person name="Leung F.C."/>
        </authorList>
    </citation>
    <scope>NUCLEOTIDE SEQUENCE [LARGE SCALE GENOMIC DNA]</scope>
    <source>
        <strain evidence="2">ACHW.36C</strain>
    </source>
</reference>
<dbReference type="InterPro" id="IPR051531">
    <property type="entry name" value="N-acetyltransferase"/>
</dbReference>
<dbReference type="InterPro" id="IPR000182">
    <property type="entry name" value="GNAT_dom"/>
</dbReference>
<dbReference type="PROSITE" id="PS51186">
    <property type="entry name" value="GNAT"/>
    <property type="match status" value="1"/>
</dbReference>
<dbReference type="InterPro" id="IPR016181">
    <property type="entry name" value="Acyl_CoA_acyltransferase"/>
</dbReference>
<dbReference type="PANTHER" id="PTHR43792">
    <property type="entry name" value="GNAT FAMILY, PUTATIVE (AFU_ORTHOLOGUE AFUA_3G00765)-RELATED-RELATED"/>
    <property type="match status" value="1"/>
</dbReference>
<dbReference type="Gene3D" id="3.40.630.30">
    <property type="match status" value="1"/>
</dbReference>
<gene>
    <name evidence="2" type="ORF">M3M28_08720</name>
</gene>
<dbReference type="Pfam" id="PF13302">
    <property type="entry name" value="Acetyltransf_3"/>
    <property type="match status" value="1"/>
</dbReference>
<name>A0ABY4MUN8_9MICO</name>
<sequence length="186" mass="20418">MGEELAATSDLDDIRLDPPALRDVQAIHEIYGDPRVWGHLPSGRHTNLETTAAKVSSWIDAWQRDGRAAWIVRDATTGAVLGHVGCSVRRRAFWNLGYRLSVEAQGRGIATRVSMVAIRRAMQVNPDLPMVAYLLEHNHASARVAEKCGLTLQHRGPDAGNPDPNAIRLIYADRALSSEQLRAALA</sequence>
<dbReference type="EMBL" id="CP097160">
    <property type="protein sequence ID" value="UQN14135.1"/>
    <property type="molecule type" value="Genomic_DNA"/>
</dbReference>
<dbReference type="PANTHER" id="PTHR43792:SF1">
    <property type="entry name" value="N-ACETYLTRANSFERASE DOMAIN-CONTAINING PROTEIN"/>
    <property type="match status" value="1"/>
</dbReference>
<dbReference type="SUPFAM" id="SSF55729">
    <property type="entry name" value="Acyl-CoA N-acyltransferases (Nat)"/>
    <property type="match status" value="1"/>
</dbReference>
<feature type="domain" description="N-acetyltransferase" evidence="1">
    <location>
        <begin position="14"/>
        <end position="174"/>
    </location>
</feature>